<accession>A0A166B0G1</accession>
<feature type="compositionally biased region" description="Low complexity" evidence="5">
    <location>
        <begin position="704"/>
        <end position="716"/>
    </location>
</feature>
<name>A0A166B0G1_9AGAM</name>
<protein>
    <recommendedName>
        <fullName evidence="6">Protein kinase domain-containing protein</fullName>
    </recommendedName>
</protein>
<dbReference type="InterPro" id="IPR011009">
    <property type="entry name" value="Kinase-like_dom_sf"/>
</dbReference>
<feature type="region of interest" description="Disordered" evidence="5">
    <location>
        <begin position="654"/>
        <end position="796"/>
    </location>
</feature>
<feature type="compositionally biased region" description="Polar residues" evidence="5">
    <location>
        <begin position="731"/>
        <end position="744"/>
    </location>
</feature>
<keyword evidence="1" id="KW-0808">Transferase</keyword>
<organism evidence="7 8">
    <name type="scientific">Sistotremastrum suecicum HHB10207 ss-3</name>
    <dbReference type="NCBI Taxonomy" id="1314776"/>
    <lineage>
        <taxon>Eukaryota</taxon>
        <taxon>Fungi</taxon>
        <taxon>Dikarya</taxon>
        <taxon>Basidiomycota</taxon>
        <taxon>Agaricomycotina</taxon>
        <taxon>Agaricomycetes</taxon>
        <taxon>Sistotremastrales</taxon>
        <taxon>Sistotremastraceae</taxon>
        <taxon>Sistotremastrum</taxon>
    </lineage>
</organism>
<evidence type="ECO:0000256" key="2">
    <source>
        <dbReference type="ARBA" id="ARBA00022741"/>
    </source>
</evidence>
<feature type="binding site" evidence="4">
    <location>
        <position position="413"/>
    </location>
    <ligand>
        <name>ATP</name>
        <dbReference type="ChEBI" id="CHEBI:30616"/>
    </ligand>
</feature>
<feature type="domain" description="Protein kinase" evidence="6">
    <location>
        <begin position="386"/>
        <end position="644"/>
    </location>
</feature>
<dbReference type="InterPro" id="IPR000719">
    <property type="entry name" value="Prot_kinase_dom"/>
</dbReference>
<feature type="region of interest" description="Disordered" evidence="5">
    <location>
        <begin position="38"/>
        <end position="64"/>
    </location>
</feature>
<dbReference type="InterPro" id="IPR059179">
    <property type="entry name" value="MLKL-like_MCAfunc"/>
</dbReference>
<feature type="compositionally biased region" description="Pro residues" evidence="5">
    <location>
        <begin position="671"/>
        <end position="681"/>
    </location>
</feature>
<keyword evidence="2 4" id="KW-0547">Nucleotide-binding</keyword>
<dbReference type="GO" id="GO:0004674">
    <property type="term" value="F:protein serine/threonine kinase activity"/>
    <property type="evidence" value="ECO:0007669"/>
    <property type="project" value="UniProtKB-KW"/>
</dbReference>
<dbReference type="Pfam" id="PF07714">
    <property type="entry name" value="PK_Tyr_Ser-Thr"/>
    <property type="match status" value="1"/>
</dbReference>
<keyword evidence="8" id="KW-1185">Reference proteome</keyword>
<dbReference type="PROSITE" id="PS00107">
    <property type="entry name" value="PROTEIN_KINASE_ATP"/>
    <property type="match status" value="1"/>
</dbReference>
<keyword evidence="1" id="KW-0723">Serine/threonine-protein kinase</keyword>
<dbReference type="PRINTS" id="PR00109">
    <property type="entry name" value="TYRKINASE"/>
</dbReference>
<dbReference type="GO" id="GO:0005524">
    <property type="term" value="F:ATP binding"/>
    <property type="evidence" value="ECO:0007669"/>
    <property type="project" value="UniProtKB-UniRule"/>
</dbReference>
<evidence type="ECO:0000256" key="5">
    <source>
        <dbReference type="SAM" id="MobiDB-lite"/>
    </source>
</evidence>
<dbReference type="SUPFAM" id="SSF56112">
    <property type="entry name" value="Protein kinase-like (PK-like)"/>
    <property type="match status" value="1"/>
</dbReference>
<gene>
    <name evidence="7" type="ORF">SISSUDRAFT_1050753</name>
</gene>
<evidence type="ECO:0000259" key="6">
    <source>
        <dbReference type="PROSITE" id="PS50011"/>
    </source>
</evidence>
<dbReference type="STRING" id="1314776.A0A166B0G1"/>
<dbReference type="InterPro" id="IPR008271">
    <property type="entry name" value="Ser/Thr_kinase_AS"/>
</dbReference>
<dbReference type="CDD" id="cd21037">
    <property type="entry name" value="MLKL_NTD"/>
    <property type="match status" value="1"/>
</dbReference>
<dbReference type="OrthoDB" id="1668230at2759"/>
<dbReference type="AlphaFoldDB" id="A0A166B0G1"/>
<dbReference type="PANTHER" id="PTHR44329">
    <property type="entry name" value="SERINE/THREONINE-PROTEIN KINASE TNNI3K-RELATED"/>
    <property type="match status" value="1"/>
</dbReference>
<proteinExistence type="predicted"/>
<keyword evidence="3 4" id="KW-0067">ATP-binding</keyword>
<evidence type="ECO:0000313" key="8">
    <source>
        <dbReference type="Proteomes" id="UP000076798"/>
    </source>
</evidence>
<evidence type="ECO:0000256" key="3">
    <source>
        <dbReference type="ARBA" id="ARBA00022840"/>
    </source>
</evidence>
<dbReference type="InterPro" id="IPR051681">
    <property type="entry name" value="Ser/Thr_Kinases-Pseudokinases"/>
</dbReference>
<feature type="compositionally biased region" description="Low complexity" evidence="5">
    <location>
        <begin position="749"/>
        <end position="772"/>
    </location>
</feature>
<dbReference type="Gene3D" id="1.10.510.10">
    <property type="entry name" value="Transferase(Phosphotransferase) domain 1"/>
    <property type="match status" value="1"/>
</dbReference>
<dbReference type="InterPro" id="IPR017441">
    <property type="entry name" value="Protein_kinase_ATP_BS"/>
</dbReference>
<sequence>MASDTKSPIAVVAAAPQPGNSLVTSPTTSTAIQSPWWREKKMKRPWEDKPKRKKTVPTEQAEGLARTRTAVARAAKSVLGAALQLTHEALYISVDVLELAPVPGLAEVARTLLNIWDAVIEAETNRMMLLTLIQRCANILVAVREEIRLAGDEVSDVLQDPITKLAESFTLVETTVKNQVGKPFLKRYLQRDDDMVRIQICNTTLSDAVGLFGLSIQIRTLKQIQESDHDRRNEIDELKGTLRAASPPAYSPPSPSATIPLEGNLASSDVLASIVEFRKKQEERAQNADAEDLRQILRAALRAEDDATMIEVLQVGRDEWPDAVKTLQRRLEEEREKHSDGRIKGPEAEVDTVHREFLEGGIECLRRMSGNQLESLPHWTITKYEVDLGPLIGIGTFSDVYKGTWKGATVAIKILSPATPRDIYKHETQLWSALSHQNILPFLGASSTCGDPPWFLVSPYMSHGSLPIFLKKERNAVQRPVSSLVMMQEIANGMAYLHRKEILHGDLKGSNVLINDDYHCVIADFGQSKMKSEVFRISGQTLGERPGTVRWQAPELLAGHGELTQKVDVYAYAILCLEILSEGEVPWPDLENSTVRQLVLENQRPPIPNLQSPLPPLTQLIESCWAHDPGARPTFRSILDAPAFLNTGIPVLRDQSPSPFNRRPFNQFTHPPSPDPKPVPLPSFGSSQSIPVPIPLSQGGRRATSPSGLGLSTSPLRSDAEATPRALSPAFNRSSSDPPQTINHVTYIPPSFSSSSSSSSQTPSRSSSQNDSQDTDSSRGWDGVGTPPATKSELVDMRRNERRYRVLLAHNFHPSLMLPLWTPSPVRVGSVGFLSKPSGSFHTFFNAFEPVERMPSLFGYGRVAEGSQKQASRSTTVRAVDSVKGLFSKQPAVRRAAFPLRYGHKHAYLYTESTVYRYMDNLETPKRWFQSNVDTILRLYGTEFRLQREDILLVIGTLEAADFGIFVSHYHPDGQAFFDITSNRQSRSPWGSFSTAHTLPADITAGGPDWLPDDHGPSLNASKVSRIGDGANTLLLARLRFPPDQDEPTSQ</sequence>
<dbReference type="InterPro" id="IPR001245">
    <property type="entry name" value="Ser-Thr/Tyr_kinase_cat_dom"/>
</dbReference>
<dbReference type="Proteomes" id="UP000076798">
    <property type="component" value="Unassembled WGS sequence"/>
</dbReference>
<reference evidence="7 8" key="1">
    <citation type="journal article" date="2016" name="Mol. Biol. Evol.">
        <title>Comparative Genomics of Early-Diverging Mushroom-Forming Fungi Provides Insights into the Origins of Lignocellulose Decay Capabilities.</title>
        <authorList>
            <person name="Nagy L.G."/>
            <person name="Riley R."/>
            <person name="Tritt A."/>
            <person name="Adam C."/>
            <person name="Daum C."/>
            <person name="Floudas D."/>
            <person name="Sun H."/>
            <person name="Yadav J.S."/>
            <person name="Pangilinan J."/>
            <person name="Larsson K.H."/>
            <person name="Matsuura K."/>
            <person name="Barry K."/>
            <person name="Labutti K."/>
            <person name="Kuo R."/>
            <person name="Ohm R.A."/>
            <person name="Bhattacharya S.S."/>
            <person name="Shirouzu T."/>
            <person name="Yoshinaga Y."/>
            <person name="Martin F.M."/>
            <person name="Grigoriev I.V."/>
            <person name="Hibbett D.S."/>
        </authorList>
    </citation>
    <scope>NUCLEOTIDE SEQUENCE [LARGE SCALE GENOMIC DNA]</scope>
    <source>
        <strain evidence="7 8">HHB10207 ss-3</strain>
    </source>
</reference>
<evidence type="ECO:0000313" key="7">
    <source>
        <dbReference type="EMBL" id="KZT35879.1"/>
    </source>
</evidence>
<dbReference type="EMBL" id="KV428125">
    <property type="protein sequence ID" value="KZT35879.1"/>
    <property type="molecule type" value="Genomic_DNA"/>
</dbReference>
<dbReference type="SMART" id="SM00220">
    <property type="entry name" value="S_TKc"/>
    <property type="match status" value="1"/>
</dbReference>
<dbReference type="PROSITE" id="PS00108">
    <property type="entry name" value="PROTEIN_KINASE_ST"/>
    <property type="match status" value="1"/>
</dbReference>
<feature type="compositionally biased region" description="Polar residues" evidence="5">
    <location>
        <begin position="655"/>
        <end position="670"/>
    </location>
</feature>
<dbReference type="PROSITE" id="PS50011">
    <property type="entry name" value="PROTEIN_KINASE_DOM"/>
    <property type="match status" value="1"/>
</dbReference>
<evidence type="ECO:0000256" key="4">
    <source>
        <dbReference type="PROSITE-ProRule" id="PRU10141"/>
    </source>
</evidence>
<evidence type="ECO:0000256" key="1">
    <source>
        <dbReference type="ARBA" id="ARBA00022527"/>
    </source>
</evidence>
<keyword evidence="1" id="KW-0418">Kinase</keyword>